<organism evidence="8 9">
    <name type="scientific">Aromia moschata</name>
    <dbReference type="NCBI Taxonomy" id="1265417"/>
    <lineage>
        <taxon>Eukaryota</taxon>
        <taxon>Metazoa</taxon>
        <taxon>Ecdysozoa</taxon>
        <taxon>Arthropoda</taxon>
        <taxon>Hexapoda</taxon>
        <taxon>Insecta</taxon>
        <taxon>Pterygota</taxon>
        <taxon>Neoptera</taxon>
        <taxon>Endopterygota</taxon>
        <taxon>Coleoptera</taxon>
        <taxon>Polyphaga</taxon>
        <taxon>Cucujiformia</taxon>
        <taxon>Chrysomeloidea</taxon>
        <taxon>Cerambycidae</taxon>
        <taxon>Cerambycinae</taxon>
        <taxon>Callichromatini</taxon>
        <taxon>Aromia</taxon>
    </lineage>
</organism>
<evidence type="ECO:0000256" key="1">
    <source>
        <dbReference type="ARBA" id="ARBA00004123"/>
    </source>
</evidence>
<evidence type="ECO:0000256" key="3">
    <source>
        <dbReference type="ARBA" id="ARBA00021704"/>
    </source>
</evidence>
<sequence length="410" mass="46291">MEDTESETTINVGDFLVVQRQGYTKLHKLRKHGNMVLGSFTVEMDNIVGERYSDTFQMKNMPGSKRFYILEKVDEVNSAAGCVSIEKSGADNRHIPNNADSQGLTKEDIDKLKGEELSSNNIVEQLINNSKTFNMKTEYSQEKYIKKKEKKYFEYIQIRKPSIRLLSQMFYRQDPTKTLGIRTDDLSQILSYANIHSEGNHLLYDSGTSGLMTAAITNAVGPRTTGSLIHMHPGNECQKNGFVAMQFPQEQADRCINVNLYSVLRCFYQNKGDYSGKSETVSESDANVDADNGEPSAKRTKVEGGASQKKQWQLDNERACKLLEGKVDSLVVVSKEHPVSIVKELMQFLRGGRGFVVFNSLKEPLQDLYVYLKGRVDIVSIRLSSNFMRAYQVLPDRTHPEVNMNAGVTF</sequence>
<name>A0AAV8YRX5_9CUCU</name>
<evidence type="ECO:0000313" key="8">
    <source>
        <dbReference type="EMBL" id="KAJ8954142.1"/>
    </source>
</evidence>
<dbReference type="EMBL" id="JAPWTK010000050">
    <property type="protein sequence ID" value="KAJ8954142.1"/>
    <property type="molecule type" value="Genomic_DNA"/>
</dbReference>
<dbReference type="AlphaFoldDB" id="A0AAV8YRX5"/>
<gene>
    <name evidence="8" type="ORF">NQ318_005736</name>
</gene>
<dbReference type="Pfam" id="PF04189">
    <property type="entry name" value="Gcd10p"/>
    <property type="match status" value="1"/>
</dbReference>
<dbReference type="InterPro" id="IPR017423">
    <property type="entry name" value="TRM6"/>
</dbReference>
<comment type="similarity">
    <text evidence="2">Belongs to the TRM6/GCD10 family.</text>
</comment>
<evidence type="ECO:0000256" key="7">
    <source>
        <dbReference type="SAM" id="MobiDB-lite"/>
    </source>
</evidence>
<keyword evidence="9" id="KW-1185">Reference proteome</keyword>
<dbReference type="GO" id="GO:0005634">
    <property type="term" value="C:nucleus"/>
    <property type="evidence" value="ECO:0007669"/>
    <property type="project" value="UniProtKB-SubCell"/>
</dbReference>
<feature type="region of interest" description="Disordered" evidence="7">
    <location>
        <begin position="278"/>
        <end position="308"/>
    </location>
</feature>
<dbReference type="GO" id="GO:0031515">
    <property type="term" value="C:tRNA (m1A) methyltransferase complex"/>
    <property type="evidence" value="ECO:0007669"/>
    <property type="project" value="InterPro"/>
</dbReference>
<evidence type="ECO:0000313" key="9">
    <source>
        <dbReference type="Proteomes" id="UP001162162"/>
    </source>
</evidence>
<dbReference type="PANTHER" id="PTHR12945:SF0">
    <property type="entry name" value="TRNA (ADENINE(58)-N(1))-METHYLTRANSFERASE NON-CATALYTIC SUBUNIT TRM6"/>
    <property type="match status" value="1"/>
</dbReference>
<comment type="caution">
    <text evidence="8">The sequence shown here is derived from an EMBL/GenBank/DDBJ whole genome shotgun (WGS) entry which is preliminary data.</text>
</comment>
<proteinExistence type="inferred from homology"/>
<dbReference type="PANTHER" id="PTHR12945">
    <property type="entry name" value="TRANSLATION INITIATION FACTOR EIF3-RELATED"/>
    <property type="match status" value="1"/>
</dbReference>
<keyword evidence="5" id="KW-0539">Nucleus</keyword>
<evidence type="ECO:0000256" key="2">
    <source>
        <dbReference type="ARBA" id="ARBA00008320"/>
    </source>
</evidence>
<evidence type="ECO:0000256" key="4">
    <source>
        <dbReference type="ARBA" id="ARBA00022694"/>
    </source>
</evidence>
<accession>A0AAV8YRX5</accession>
<comment type="subcellular location">
    <subcellularLocation>
        <location evidence="1">Nucleus</location>
    </subcellularLocation>
</comment>
<reference evidence="8" key="1">
    <citation type="journal article" date="2023" name="Insect Mol. Biol.">
        <title>Genome sequencing provides insights into the evolution of gene families encoding plant cell wall-degrading enzymes in longhorned beetles.</title>
        <authorList>
            <person name="Shin N.R."/>
            <person name="Okamura Y."/>
            <person name="Kirsch R."/>
            <person name="Pauchet Y."/>
        </authorList>
    </citation>
    <scope>NUCLEOTIDE SEQUENCE</scope>
    <source>
        <strain evidence="8">AMC_N1</strain>
    </source>
</reference>
<evidence type="ECO:0000256" key="5">
    <source>
        <dbReference type="ARBA" id="ARBA00023242"/>
    </source>
</evidence>
<protein>
    <recommendedName>
        <fullName evidence="3">tRNA (adenine(58)-N(1))-methyltransferase non-catalytic subunit TRM6</fullName>
    </recommendedName>
    <alternativeName>
        <fullName evidence="6">tRNA(m1A58)-methyltransferase subunit TRM6</fullName>
    </alternativeName>
</protein>
<evidence type="ECO:0000256" key="6">
    <source>
        <dbReference type="ARBA" id="ARBA00032319"/>
    </source>
</evidence>
<dbReference type="Proteomes" id="UP001162162">
    <property type="component" value="Unassembled WGS sequence"/>
</dbReference>
<dbReference type="GO" id="GO:0030488">
    <property type="term" value="P:tRNA methylation"/>
    <property type="evidence" value="ECO:0007669"/>
    <property type="project" value="InterPro"/>
</dbReference>
<keyword evidence="4" id="KW-0819">tRNA processing</keyword>